<evidence type="ECO:0000313" key="1">
    <source>
        <dbReference type="EMBL" id="KAK9675101.1"/>
    </source>
</evidence>
<dbReference type="Proteomes" id="UP001458880">
    <property type="component" value="Unassembled WGS sequence"/>
</dbReference>
<gene>
    <name evidence="1" type="ORF">QE152_g40636</name>
</gene>
<proteinExistence type="predicted"/>
<keyword evidence="2" id="KW-1185">Reference proteome</keyword>
<dbReference type="EMBL" id="JASPKY010001276">
    <property type="protein sequence ID" value="KAK9675101.1"/>
    <property type="molecule type" value="Genomic_DNA"/>
</dbReference>
<reference evidence="1 2" key="1">
    <citation type="journal article" date="2024" name="BMC Genomics">
        <title>De novo assembly and annotation of Popillia japonica's genome with initial clues to its potential as an invasive pest.</title>
        <authorList>
            <person name="Cucini C."/>
            <person name="Boschi S."/>
            <person name="Funari R."/>
            <person name="Cardaioli E."/>
            <person name="Iannotti N."/>
            <person name="Marturano G."/>
            <person name="Paoli F."/>
            <person name="Bruttini M."/>
            <person name="Carapelli A."/>
            <person name="Frati F."/>
            <person name="Nardi F."/>
        </authorList>
    </citation>
    <scope>NUCLEOTIDE SEQUENCE [LARGE SCALE GENOMIC DNA]</scope>
    <source>
        <strain evidence="1">DMR45628</strain>
    </source>
</reference>
<evidence type="ECO:0000313" key="2">
    <source>
        <dbReference type="Proteomes" id="UP001458880"/>
    </source>
</evidence>
<dbReference type="PANTHER" id="PTHR11439:SF483">
    <property type="entry name" value="PEPTIDE SYNTHASE GLIP-LIKE, PUTATIVE (AFU_ORTHOLOGUE AFUA_3G12920)-RELATED"/>
    <property type="match status" value="1"/>
</dbReference>
<sequence>MLSTTAATRPDLAYAVNVASRAQEAPTEAHVKLVKRILRYLKGTINDGIQFKRTLYTTIGAYSDADHAGDKLTRRSTSGMLMKYCEGPVMWRSKLQRCVALSSMEAEYVAASEASKSLVWLDRLLKEIGAADESSSPVLYIDNQSAIKYIKNPRFHERSKHIDTQYHYIKQLVGEKKIMIEYIPAEQAADIFTKGLSANKLSVMKFKIGMTKV</sequence>
<accession>A0AAW1HFL8</accession>
<dbReference type="PANTHER" id="PTHR11439">
    <property type="entry name" value="GAG-POL-RELATED RETROTRANSPOSON"/>
    <property type="match status" value="1"/>
</dbReference>
<evidence type="ECO:0008006" key="3">
    <source>
        <dbReference type="Google" id="ProtNLM"/>
    </source>
</evidence>
<comment type="caution">
    <text evidence="1">The sequence shown here is derived from an EMBL/GenBank/DDBJ whole genome shotgun (WGS) entry which is preliminary data.</text>
</comment>
<protein>
    <recommendedName>
        <fullName evidence="3">Retrovirus-related Pol polyprotein from transposon TNT 1-94</fullName>
    </recommendedName>
</protein>
<organism evidence="1 2">
    <name type="scientific">Popillia japonica</name>
    <name type="common">Japanese beetle</name>
    <dbReference type="NCBI Taxonomy" id="7064"/>
    <lineage>
        <taxon>Eukaryota</taxon>
        <taxon>Metazoa</taxon>
        <taxon>Ecdysozoa</taxon>
        <taxon>Arthropoda</taxon>
        <taxon>Hexapoda</taxon>
        <taxon>Insecta</taxon>
        <taxon>Pterygota</taxon>
        <taxon>Neoptera</taxon>
        <taxon>Endopterygota</taxon>
        <taxon>Coleoptera</taxon>
        <taxon>Polyphaga</taxon>
        <taxon>Scarabaeiformia</taxon>
        <taxon>Scarabaeidae</taxon>
        <taxon>Rutelinae</taxon>
        <taxon>Popillia</taxon>
    </lineage>
</organism>
<dbReference type="AlphaFoldDB" id="A0AAW1HFL8"/>
<dbReference type="CDD" id="cd09272">
    <property type="entry name" value="RNase_HI_RT_Ty1"/>
    <property type="match status" value="1"/>
</dbReference>
<name>A0AAW1HFL8_POPJA</name>